<dbReference type="PANTHER" id="PTHR43762:SF1">
    <property type="entry name" value="D-ARABINONO-1,4-LACTONE OXIDASE"/>
    <property type="match status" value="1"/>
</dbReference>
<dbReference type="SUPFAM" id="SSF56176">
    <property type="entry name" value="FAD-binding/transporter-associated domain-like"/>
    <property type="match status" value="1"/>
</dbReference>
<evidence type="ECO:0000256" key="1">
    <source>
        <dbReference type="ARBA" id="ARBA00023002"/>
    </source>
</evidence>
<dbReference type="STRING" id="43989.cce_4306"/>
<dbReference type="InterPro" id="IPR036318">
    <property type="entry name" value="FAD-bd_PCMH-like_sf"/>
</dbReference>
<dbReference type="KEGG" id="cyt:cce_4306"/>
<keyword evidence="4" id="KW-1185">Reference proteome</keyword>
<name>B1WSS5_CROS5</name>
<dbReference type="GO" id="GO:0003885">
    <property type="term" value="F:D-arabinono-1,4-lactone oxidase activity"/>
    <property type="evidence" value="ECO:0007669"/>
    <property type="project" value="InterPro"/>
</dbReference>
<dbReference type="eggNOG" id="COG0277">
    <property type="taxonomic scope" value="Bacteria"/>
</dbReference>
<dbReference type="AlphaFoldDB" id="B1WSS5"/>
<dbReference type="HOGENOM" id="CLU_605032_0_0_3"/>
<dbReference type="GO" id="GO:0071949">
    <property type="term" value="F:FAD binding"/>
    <property type="evidence" value="ECO:0007669"/>
    <property type="project" value="InterPro"/>
</dbReference>
<protein>
    <recommendedName>
        <fullName evidence="2">FAD-binding PCMH-type domain-containing protein</fullName>
    </recommendedName>
</protein>
<dbReference type="InterPro" id="IPR016167">
    <property type="entry name" value="FAD-bd_PCMH_sub1"/>
</dbReference>
<sequence>MICIQSIKKINIRFFTTMLTQNQLSTQNPSEFTNWGKTIISHPKIVVKPKTLDDLILIIRDTQTYPSPIRAIGSNHSTTQCAVADGGTVVDMTGFNQILEINTEAKTVTVQAGALYLDVAEELRKQGLQFFVNVELGNLSMGSAACGGTKDASMPGEFGQVCSYAISLKMVTPQGKPIEINEEQPELLRIARSSYGLLGIVYEVTFKVRPARPMALRHKVYQLEEFICALPNMINRPLEQQESIMLYLFPFLDEVAVEFRQYQEEGKTSGSLLWDLRNWTWSSLAPGLSYLLTRLMPIKTFRYGLIDQFNQKVQLVMEKILKNPSGTSATDQIIRYPDESDWKKYTFSIWAFPEAEYPAILRAYFEFCRNYYKEQGYRCNMLNVAYRILQDDSSLFSYSSDSNVMTLDPVSTGDPGWGDFITAYNEFCSQYGGVPLFNQTRGITPQQVEKAFGDRLATFEQYRQQYDPHDRMLNQYFRDRLQGTLISSQQNA</sequence>
<evidence type="ECO:0000259" key="2">
    <source>
        <dbReference type="PROSITE" id="PS51387"/>
    </source>
</evidence>
<dbReference type="InterPro" id="IPR016169">
    <property type="entry name" value="FAD-bd_PCMH_sub2"/>
</dbReference>
<evidence type="ECO:0000313" key="3">
    <source>
        <dbReference type="EMBL" id="ACB53654.1"/>
    </source>
</evidence>
<evidence type="ECO:0000313" key="4">
    <source>
        <dbReference type="Proteomes" id="UP000001203"/>
    </source>
</evidence>
<gene>
    <name evidence="3" type="ordered locus">cce_4306</name>
</gene>
<dbReference type="GO" id="GO:0016020">
    <property type="term" value="C:membrane"/>
    <property type="evidence" value="ECO:0007669"/>
    <property type="project" value="InterPro"/>
</dbReference>
<dbReference type="PANTHER" id="PTHR43762">
    <property type="entry name" value="L-GULONOLACTONE OXIDASE"/>
    <property type="match status" value="1"/>
</dbReference>
<reference evidence="3 4" key="1">
    <citation type="journal article" date="2008" name="Proc. Natl. Acad. Sci. U.S.A.">
        <title>The genome of Cyanothece 51142, a unicellular diazotrophic cyanobacterium important in the marine nitrogen cycle.</title>
        <authorList>
            <person name="Welsh E.A."/>
            <person name="Liberton M."/>
            <person name="Stoeckel J."/>
            <person name="Loh T."/>
            <person name="Elvitigala T."/>
            <person name="Wang C."/>
            <person name="Wollam A."/>
            <person name="Fulton R.S."/>
            <person name="Clifton S.W."/>
            <person name="Jacobs J.M."/>
            <person name="Aurora R."/>
            <person name="Ghosh B.K."/>
            <person name="Sherman L.A."/>
            <person name="Smith R.D."/>
            <person name="Wilson R.K."/>
            <person name="Pakrasi H.B."/>
        </authorList>
    </citation>
    <scope>NUCLEOTIDE SEQUENCE [LARGE SCALE GENOMIC DNA]</scope>
    <source>
        <strain evidence="4">ATCC 51142 / BH68</strain>
    </source>
</reference>
<dbReference type="InterPro" id="IPR016166">
    <property type="entry name" value="FAD-bd_PCMH"/>
</dbReference>
<dbReference type="InterPro" id="IPR010031">
    <property type="entry name" value="FAD_lactone_oxidase-like"/>
</dbReference>
<dbReference type="InterPro" id="IPR007173">
    <property type="entry name" value="ALO_C"/>
</dbReference>
<dbReference type="Gene3D" id="3.30.43.10">
    <property type="entry name" value="Uridine Diphospho-n-acetylenolpyruvylglucosamine Reductase, domain 2"/>
    <property type="match status" value="1"/>
</dbReference>
<dbReference type="PROSITE" id="PS51387">
    <property type="entry name" value="FAD_PCMH"/>
    <property type="match status" value="1"/>
</dbReference>
<proteinExistence type="predicted"/>
<dbReference type="EMBL" id="CP000806">
    <property type="protein sequence ID" value="ACB53654.1"/>
    <property type="molecule type" value="Genomic_DNA"/>
</dbReference>
<organism evidence="3 4">
    <name type="scientific">Crocosphaera subtropica (strain ATCC 51142 / BH68)</name>
    <name type="common">Cyanothece sp. (strain ATCC 51142)</name>
    <dbReference type="NCBI Taxonomy" id="43989"/>
    <lineage>
        <taxon>Bacteria</taxon>
        <taxon>Bacillati</taxon>
        <taxon>Cyanobacteriota</taxon>
        <taxon>Cyanophyceae</taxon>
        <taxon>Oscillatoriophycideae</taxon>
        <taxon>Chroococcales</taxon>
        <taxon>Aphanothecaceae</taxon>
        <taxon>Crocosphaera</taxon>
        <taxon>Crocosphaera subtropica</taxon>
    </lineage>
</organism>
<dbReference type="Pfam" id="PF01565">
    <property type="entry name" value="FAD_binding_4"/>
    <property type="match status" value="1"/>
</dbReference>
<keyword evidence="1" id="KW-0560">Oxidoreductase</keyword>
<dbReference type="InterPro" id="IPR006094">
    <property type="entry name" value="Oxid_FAD_bind_N"/>
</dbReference>
<accession>B1WSS5</accession>
<dbReference type="Gene3D" id="3.30.465.10">
    <property type="match status" value="1"/>
</dbReference>
<feature type="domain" description="FAD-binding PCMH-type" evidence="2">
    <location>
        <begin position="39"/>
        <end position="211"/>
    </location>
</feature>
<dbReference type="Pfam" id="PF04030">
    <property type="entry name" value="ALO"/>
    <property type="match status" value="1"/>
</dbReference>
<dbReference type="Proteomes" id="UP000001203">
    <property type="component" value="Chromosome circular"/>
</dbReference>